<sequence length="369" mass="40005">MRCTFNQDGACFAVARMNGSNRGFTVYTTSPYRETFGRVFRDGGVARAEMLFRCNILALVGGGDEPKFSPNKVMIWDDHQGRCIGELAFKVPVRGVRLRRDKIVVALEHKVFVYQFSNLELEQQIDTSSNVEGLCVISPTTETTVMACPGLNTGQVRVELFDLGTTKFIAAHEAPLACLALSADGRLLATASEKGTLIRVFDTIKARLLHEFRRGSDRAKIYSLAFSPRNNLLGATSDKGTVHVFRIPDSATAPTSYASASPAPLSSSAAARASGAASTSSSTVASILGQNKFVKSLLPKYFRSEWSMAQFKLATTTRSIVSFPITDSDTIVVVSETGEFARLVFDDVAGGVMRCVESHNFAIADPARD</sequence>
<dbReference type="GO" id="GO:0034045">
    <property type="term" value="C:phagophore assembly site membrane"/>
    <property type="evidence" value="ECO:0007669"/>
    <property type="project" value="UniProtKB-SubCell"/>
</dbReference>
<dbReference type="InterPro" id="IPR001680">
    <property type="entry name" value="WD40_rpt"/>
</dbReference>
<gene>
    <name evidence="5" type="ORF">OMED0929_LOCUS5017</name>
</gene>
<dbReference type="InterPro" id="IPR015943">
    <property type="entry name" value="WD40/YVTN_repeat-like_dom_sf"/>
</dbReference>
<dbReference type="EMBL" id="HBEW01005939">
    <property type="protein sequence ID" value="CAD8584629.1"/>
    <property type="molecule type" value="Transcribed_RNA"/>
</dbReference>
<dbReference type="SMART" id="SM00320">
    <property type="entry name" value="WD40"/>
    <property type="match status" value="2"/>
</dbReference>
<evidence type="ECO:0000256" key="3">
    <source>
        <dbReference type="ARBA" id="ARBA00022737"/>
    </source>
</evidence>
<name>A0A6U0EH69_9CHLO</name>
<evidence type="ECO:0000256" key="1">
    <source>
        <dbReference type="ARBA" id="ARBA00004623"/>
    </source>
</evidence>
<keyword evidence="2" id="KW-0853">WD repeat</keyword>
<accession>A0A6U0EH69</accession>
<dbReference type="SUPFAM" id="SSF50978">
    <property type="entry name" value="WD40 repeat-like"/>
    <property type="match status" value="1"/>
</dbReference>
<reference evidence="5" key="1">
    <citation type="submission" date="2021-01" db="EMBL/GenBank/DDBJ databases">
        <authorList>
            <person name="Corre E."/>
            <person name="Pelletier E."/>
            <person name="Niang G."/>
            <person name="Scheremetjew M."/>
            <person name="Finn R."/>
            <person name="Kale V."/>
            <person name="Holt S."/>
            <person name="Cochrane G."/>
            <person name="Meng A."/>
            <person name="Brown T."/>
            <person name="Cohen L."/>
        </authorList>
    </citation>
    <scope>NUCLEOTIDE SEQUENCE</scope>
    <source>
        <strain evidence="5">Clade-D-RCC2572</strain>
    </source>
</reference>
<dbReference type="PANTHER" id="PTHR11227">
    <property type="entry name" value="WD-REPEAT PROTEIN INTERACTING WITH PHOSPHOINOSIDES WIPI -RELATED"/>
    <property type="match status" value="1"/>
</dbReference>
<proteinExistence type="inferred from homology"/>
<dbReference type="AlphaFoldDB" id="A0A6U0EH69"/>
<evidence type="ECO:0008006" key="6">
    <source>
        <dbReference type="Google" id="ProtNLM"/>
    </source>
</evidence>
<dbReference type="InterPro" id="IPR036322">
    <property type="entry name" value="WD40_repeat_dom_sf"/>
</dbReference>
<comment type="similarity">
    <text evidence="4">Belongs to the WD repeat PROPPIN family.</text>
</comment>
<evidence type="ECO:0000313" key="5">
    <source>
        <dbReference type="EMBL" id="CAD8584629.1"/>
    </source>
</evidence>
<dbReference type="InterPro" id="IPR048720">
    <property type="entry name" value="PROPPIN"/>
</dbReference>
<dbReference type="Pfam" id="PF21032">
    <property type="entry name" value="PROPPIN"/>
    <property type="match status" value="1"/>
</dbReference>
<dbReference type="Gene3D" id="2.130.10.10">
    <property type="entry name" value="YVTN repeat-like/Quinoprotein amine dehydrogenase"/>
    <property type="match status" value="1"/>
</dbReference>
<keyword evidence="3" id="KW-0677">Repeat</keyword>
<comment type="subcellular location">
    <subcellularLocation>
        <location evidence="1">Preautophagosomal structure membrane</location>
        <topology evidence="1">Peripheral membrane protein</topology>
    </subcellularLocation>
</comment>
<organism evidence="5">
    <name type="scientific">Ostreococcus mediterraneus</name>
    <dbReference type="NCBI Taxonomy" id="1486918"/>
    <lineage>
        <taxon>Eukaryota</taxon>
        <taxon>Viridiplantae</taxon>
        <taxon>Chlorophyta</taxon>
        <taxon>Mamiellophyceae</taxon>
        <taxon>Mamiellales</taxon>
        <taxon>Bathycoccaceae</taxon>
        <taxon>Ostreococcus</taxon>
    </lineage>
</organism>
<evidence type="ECO:0000256" key="2">
    <source>
        <dbReference type="ARBA" id="ARBA00022574"/>
    </source>
</evidence>
<evidence type="ECO:0000256" key="4">
    <source>
        <dbReference type="ARBA" id="ARBA00025740"/>
    </source>
</evidence>
<protein>
    <recommendedName>
        <fullName evidence="6">Anaphase-promoting complex subunit 4 WD40 domain-containing protein</fullName>
    </recommendedName>
</protein>